<reference evidence="2 3" key="1">
    <citation type="submission" date="2019-08" db="EMBL/GenBank/DDBJ databases">
        <title>Bacillus genomes from the desert of Cuatro Cienegas, Coahuila.</title>
        <authorList>
            <person name="Olmedo-Alvarez G."/>
        </authorList>
    </citation>
    <scope>NUCLEOTIDE SEQUENCE [LARGE SCALE GENOMIC DNA]</scope>
    <source>
        <strain evidence="2 3">CH446_14T</strain>
    </source>
</reference>
<sequence>MAGRNKQPLSVIQGKGRSNHLTKEEMAKREEQEEAMRGFTDKIEAPAYLSAAQKKDFNKLAEELIRLKIFSNLDVDSLARYIDSKDQYIKLTKELRKIKPTEKVEIGPDKFATVANGAYTKLMKTKTSLFNECRSAASDLGLTITSRLKLVIPEAPKEKALSKFAKFGGGQK</sequence>
<dbReference type="Proteomes" id="UP000322139">
    <property type="component" value="Unassembled WGS sequence"/>
</dbReference>
<name>A0A5D4RJU9_9BACI</name>
<dbReference type="Pfam" id="PF05119">
    <property type="entry name" value="Terminase_4"/>
    <property type="match status" value="1"/>
</dbReference>
<evidence type="ECO:0000313" key="3">
    <source>
        <dbReference type="Proteomes" id="UP000322139"/>
    </source>
</evidence>
<evidence type="ECO:0000313" key="2">
    <source>
        <dbReference type="EMBL" id="TYS50094.1"/>
    </source>
</evidence>
<accession>A0A5D4RJU9</accession>
<evidence type="ECO:0000256" key="1">
    <source>
        <dbReference type="SAM" id="MobiDB-lite"/>
    </source>
</evidence>
<dbReference type="EMBL" id="VTER01000003">
    <property type="protein sequence ID" value="TYS50094.1"/>
    <property type="molecule type" value="Genomic_DNA"/>
</dbReference>
<dbReference type="NCBIfam" id="TIGR01558">
    <property type="entry name" value="sm_term_P27"/>
    <property type="match status" value="1"/>
</dbReference>
<proteinExistence type="predicted"/>
<dbReference type="AlphaFoldDB" id="A0A5D4RJU9"/>
<gene>
    <name evidence="2" type="ORF">FZD51_05955</name>
</gene>
<organism evidence="2 3">
    <name type="scientific">Bacillus infantis</name>
    <dbReference type="NCBI Taxonomy" id="324767"/>
    <lineage>
        <taxon>Bacteria</taxon>
        <taxon>Bacillati</taxon>
        <taxon>Bacillota</taxon>
        <taxon>Bacilli</taxon>
        <taxon>Bacillales</taxon>
        <taxon>Bacillaceae</taxon>
        <taxon>Bacillus</taxon>
    </lineage>
</organism>
<feature type="compositionally biased region" description="Basic and acidic residues" evidence="1">
    <location>
        <begin position="21"/>
        <end position="36"/>
    </location>
</feature>
<comment type="caution">
    <text evidence="2">The sequence shown here is derived from an EMBL/GenBank/DDBJ whole genome shotgun (WGS) entry which is preliminary data.</text>
</comment>
<dbReference type="RefSeq" id="WP_148973923.1">
    <property type="nucleotide sequence ID" value="NZ_VTER01000003.1"/>
</dbReference>
<dbReference type="InterPro" id="IPR006448">
    <property type="entry name" value="Phage_term_ssu_P27"/>
</dbReference>
<protein>
    <submittedName>
        <fullName evidence="2">Phage terminase small subunit P27 family</fullName>
    </submittedName>
</protein>
<feature type="region of interest" description="Disordered" evidence="1">
    <location>
        <begin position="1"/>
        <end position="36"/>
    </location>
</feature>